<name>A0A173MIP0_9BACT</name>
<sequence length="262" mass="28928">MPASTIAEVVTALETIIHDSIAANSRLGYFAALYHKVTVSVQHGIQTGQFQDGPRMERLDVIFANRYLNAYDQWKKGEQPTASWKLAFETAEKSGPLVLQQLLLGMSAHINLDLGVAAVEVSGTNPLQDIHNDFDMINTIISSLTYQVLNDLVKISPLLSLLGLHAGNNNSVLIQFSIDNARDGAWCFAEELMLLSIADRPAGITKRDTNIYKLGTSIAMQNGFLLFTTWVVHLFEWKKPAGIIEVLHGGKKQHFTIDKPNA</sequence>
<reference evidence="2" key="1">
    <citation type="submission" date="2017-01" db="EMBL/GenBank/DDBJ databases">
        <authorList>
            <person name="Varghese N."/>
            <person name="Submissions S."/>
        </authorList>
    </citation>
    <scope>NUCLEOTIDE SEQUENCE [LARGE SCALE GENOMIC DNA]</scope>
    <source>
        <strain evidence="2">DSM 21054</strain>
    </source>
</reference>
<evidence type="ECO:0000313" key="1">
    <source>
        <dbReference type="EMBL" id="SIT30174.1"/>
    </source>
</evidence>
<dbReference type="Pfam" id="PF19458">
    <property type="entry name" value="DUF5995"/>
    <property type="match status" value="1"/>
</dbReference>
<organism evidence="1 2">
    <name type="scientific">Filimonas lacunae</name>
    <dbReference type="NCBI Taxonomy" id="477680"/>
    <lineage>
        <taxon>Bacteria</taxon>
        <taxon>Pseudomonadati</taxon>
        <taxon>Bacteroidota</taxon>
        <taxon>Chitinophagia</taxon>
        <taxon>Chitinophagales</taxon>
        <taxon>Chitinophagaceae</taxon>
        <taxon>Filimonas</taxon>
    </lineage>
</organism>
<dbReference type="InterPro" id="IPR046037">
    <property type="entry name" value="DUF5995"/>
</dbReference>
<dbReference type="Proteomes" id="UP000186917">
    <property type="component" value="Unassembled WGS sequence"/>
</dbReference>
<dbReference type="OrthoDB" id="583431at2"/>
<dbReference type="EMBL" id="FTOR01000009">
    <property type="protein sequence ID" value="SIT30174.1"/>
    <property type="molecule type" value="Genomic_DNA"/>
</dbReference>
<gene>
    <name evidence="1" type="ORF">SAMN05421788_109151</name>
</gene>
<proteinExistence type="predicted"/>
<dbReference type="KEGG" id="fln:FLA_3520"/>
<dbReference type="RefSeq" id="WP_076381469.1">
    <property type="nucleotide sequence ID" value="NZ_AP017422.1"/>
</dbReference>
<evidence type="ECO:0000313" key="2">
    <source>
        <dbReference type="Proteomes" id="UP000186917"/>
    </source>
</evidence>
<protein>
    <submittedName>
        <fullName evidence="1">Uncharacterized protein</fullName>
    </submittedName>
</protein>
<dbReference type="AlphaFoldDB" id="A0A173MIP0"/>
<accession>A0A173MIP0</accession>
<keyword evidence="2" id="KW-1185">Reference proteome</keyword>
<dbReference type="STRING" id="477680.SAMN05421788_109151"/>